<evidence type="ECO:0000256" key="1">
    <source>
        <dbReference type="PROSITE-ProRule" id="PRU00047"/>
    </source>
</evidence>
<name>A0A420IGW8_9PEZI</name>
<dbReference type="InterPro" id="IPR036875">
    <property type="entry name" value="Znf_CCHC_sf"/>
</dbReference>
<feature type="domain" description="CCHC-type" evidence="2">
    <location>
        <begin position="253"/>
        <end position="268"/>
    </location>
</feature>
<dbReference type="SUPFAM" id="SSF57756">
    <property type="entry name" value="Retrovirus zinc finger-like domains"/>
    <property type="match status" value="1"/>
</dbReference>
<comment type="caution">
    <text evidence="3">The sequence shown here is derived from an EMBL/GenBank/DDBJ whole genome shotgun (WGS) entry which is preliminary data.</text>
</comment>
<dbReference type="AlphaFoldDB" id="A0A420IGW8"/>
<dbReference type="Proteomes" id="UP000283383">
    <property type="component" value="Unassembled WGS sequence"/>
</dbReference>
<gene>
    <name evidence="3" type="ORF">GcM3_092009</name>
</gene>
<sequence>MQRKATRIHKNVDVGSGDEASVQSINSIIYKDPFQAKHNYNTKVKAHARPSRECRKEDVFYADSADPLKSSTNTASTNPERLPNDQEQRILQNWPEEVLPSQAHFYGATSHMNEILSDAYDQLKIALIPYHPWAMWLTHIMEGDFQQISSTEQIRLAFYHLPVQHHGCFGIGEAFLDKLAEHMTLVLFELRKDIDQLTTVAAVGEAIQICRLLIQNLFVKYRLAESSIGKSVVVDSLYDDRTINATQKTNSNCYNCGKLGHRATNCPSKH</sequence>
<keyword evidence="1" id="KW-0863">Zinc-finger</keyword>
<organism evidence="3 4">
    <name type="scientific">Golovinomyces cichoracearum</name>
    <dbReference type="NCBI Taxonomy" id="62708"/>
    <lineage>
        <taxon>Eukaryota</taxon>
        <taxon>Fungi</taxon>
        <taxon>Dikarya</taxon>
        <taxon>Ascomycota</taxon>
        <taxon>Pezizomycotina</taxon>
        <taxon>Leotiomycetes</taxon>
        <taxon>Erysiphales</taxon>
        <taxon>Erysiphaceae</taxon>
        <taxon>Golovinomyces</taxon>
    </lineage>
</organism>
<dbReference type="PROSITE" id="PS50158">
    <property type="entry name" value="ZF_CCHC"/>
    <property type="match status" value="1"/>
</dbReference>
<dbReference type="GO" id="GO:0003676">
    <property type="term" value="F:nucleic acid binding"/>
    <property type="evidence" value="ECO:0007669"/>
    <property type="project" value="InterPro"/>
</dbReference>
<evidence type="ECO:0000259" key="2">
    <source>
        <dbReference type="PROSITE" id="PS50158"/>
    </source>
</evidence>
<protein>
    <recommendedName>
        <fullName evidence="2">CCHC-type domain-containing protein</fullName>
    </recommendedName>
</protein>
<dbReference type="SMART" id="SM00343">
    <property type="entry name" value="ZnF_C2HC"/>
    <property type="match status" value="1"/>
</dbReference>
<proteinExistence type="predicted"/>
<keyword evidence="1" id="KW-0479">Metal-binding</keyword>
<accession>A0A420IGW8</accession>
<reference evidence="3 4" key="1">
    <citation type="journal article" date="2018" name="BMC Genomics">
        <title>Comparative genome analyses reveal sequence features reflecting distinct modes of host-adaptation between dicot and monocot powdery mildew.</title>
        <authorList>
            <person name="Wu Y."/>
            <person name="Ma X."/>
            <person name="Pan Z."/>
            <person name="Kale S.D."/>
            <person name="Song Y."/>
            <person name="King H."/>
            <person name="Zhang Q."/>
            <person name="Presley C."/>
            <person name="Deng X."/>
            <person name="Wei C.I."/>
            <person name="Xiao S."/>
        </authorList>
    </citation>
    <scope>NUCLEOTIDE SEQUENCE [LARGE SCALE GENOMIC DNA]</scope>
    <source>
        <strain evidence="3">UMSG3</strain>
    </source>
</reference>
<keyword evidence="4" id="KW-1185">Reference proteome</keyword>
<keyword evidence="1" id="KW-0862">Zinc</keyword>
<dbReference type="EMBL" id="MCBQ01009279">
    <property type="protein sequence ID" value="RKF73742.1"/>
    <property type="molecule type" value="Genomic_DNA"/>
</dbReference>
<evidence type="ECO:0000313" key="3">
    <source>
        <dbReference type="EMBL" id="RKF73742.1"/>
    </source>
</evidence>
<dbReference type="Gene3D" id="4.10.60.10">
    <property type="entry name" value="Zinc finger, CCHC-type"/>
    <property type="match status" value="1"/>
</dbReference>
<evidence type="ECO:0000313" key="4">
    <source>
        <dbReference type="Proteomes" id="UP000283383"/>
    </source>
</evidence>
<dbReference type="Pfam" id="PF00098">
    <property type="entry name" value="zf-CCHC"/>
    <property type="match status" value="1"/>
</dbReference>
<dbReference type="InterPro" id="IPR001878">
    <property type="entry name" value="Znf_CCHC"/>
</dbReference>
<dbReference type="GO" id="GO:0008270">
    <property type="term" value="F:zinc ion binding"/>
    <property type="evidence" value="ECO:0007669"/>
    <property type="project" value="UniProtKB-KW"/>
</dbReference>